<dbReference type="EMBL" id="CDGJ01000015">
    <property type="protein sequence ID" value="CEJ06081.1"/>
    <property type="molecule type" value="Genomic_DNA"/>
</dbReference>
<evidence type="ECO:0000313" key="4">
    <source>
        <dbReference type="Proteomes" id="UP001071230"/>
    </source>
</evidence>
<reference evidence="2" key="2">
    <citation type="submission" date="2020-01" db="EMBL/GenBank/DDBJ databases">
        <authorList>
            <person name="Hornung B."/>
        </authorList>
    </citation>
    <scope>NUCLEOTIDE SEQUENCE</scope>
    <source>
        <strain evidence="2">PacBioINE</strain>
    </source>
</reference>
<feature type="region of interest" description="Disordered" evidence="1">
    <location>
        <begin position="47"/>
        <end position="72"/>
    </location>
</feature>
<proteinExistence type="predicted"/>
<dbReference type="KEGG" id="aacx:DEACI_0958"/>
<sequence>MEEFLCFPVTPEEKRRFQKACSSLNLKVEEWFRRALVESELNVAMRDFPDPDISDRSSKNPSKPPKKKDKDS</sequence>
<reference evidence="3" key="1">
    <citation type="submission" date="2014-11" db="EMBL/GenBank/DDBJ databases">
        <authorList>
            <person name="Hornung B.V."/>
        </authorList>
    </citation>
    <scope>NUCLEOTIDE SEQUENCE</scope>
    <source>
        <strain evidence="3">INE</strain>
    </source>
</reference>
<dbReference type="Proteomes" id="UP001071230">
    <property type="component" value="Unassembled WGS sequence"/>
</dbReference>
<dbReference type="EMBL" id="LR746496">
    <property type="protein sequence ID" value="CAA7600305.1"/>
    <property type="molecule type" value="Genomic_DNA"/>
</dbReference>
<dbReference type="Proteomes" id="UP000836597">
    <property type="component" value="Chromosome"/>
</dbReference>
<evidence type="ECO:0000256" key="1">
    <source>
        <dbReference type="SAM" id="MobiDB-lite"/>
    </source>
</evidence>
<dbReference type="AlphaFoldDB" id="A0A8S0Y244"/>
<gene>
    <name evidence="3" type="ORF">DEACI_0527</name>
    <name evidence="2" type="ORF">DEACI_0958</name>
</gene>
<protein>
    <submittedName>
        <fullName evidence="2">Uncharacterized protein</fullName>
    </submittedName>
</protein>
<feature type="compositionally biased region" description="Basic and acidic residues" evidence="1">
    <location>
        <begin position="47"/>
        <end position="58"/>
    </location>
</feature>
<evidence type="ECO:0000313" key="3">
    <source>
        <dbReference type="EMBL" id="CEJ06081.1"/>
    </source>
</evidence>
<organism evidence="2">
    <name type="scientific">Acididesulfobacillus acetoxydans</name>
    <dbReference type="NCBI Taxonomy" id="1561005"/>
    <lineage>
        <taxon>Bacteria</taxon>
        <taxon>Bacillati</taxon>
        <taxon>Bacillota</taxon>
        <taxon>Clostridia</taxon>
        <taxon>Eubacteriales</taxon>
        <taxon>Peptococcaceae</taxon>
        <taxon>Acididesulfobacillus</taxon>
    </lineage>
</organism>
<accession>A0A8S0Y244</accession>
<keyword evidence="4" id="KW-1185">Reference proteome</keyword>
<evidence type="ECO:0000313" key="2">
    <source>
        <dbReference type="EMBL" id="CAA7600305.1"/>
    </source>
</evidence>
<name>A0A8S0Y244_9FIRM</name>